<dbReference type="PANTHER" id="PTHR34194">
    <property type="entry name" value="F14J8.16 PROTEIN"/>
    <property type="match status" value="1"/>
</dbReference>
<name>A0AAN9MA59_CANGL</name>
<protein>
    <submittedName>
        <fullName evidence="2">Uncharacterized protein</fullName>
    </submittedName>
</protein>
<feature type="region of interest" description="Disordered" evidence="1">
    <location>
        <begin position="106"/>
        <end position="157"/>
    </location>
</feature>
<proteinExistence type="predicted"/>
<keyword evidence="3" id="KW-1185">Reference proteome</keyword>
<evidence type="ECO:0000313" key="2">
    <source>
        <dbReference type="EMBL" id="KAK7350776.1"/>
    </source>
</evidence>
<accession>A0AAN9MA59</accession>
<dbReference type="EMBL" id="JAYMYQ010000002">
    <property type="protein sequence ID" value="KAK7350776.1"/>
    <property type="molecule type" value="Genomic_DNA"/>
</dbReference>
<comment type="caution">
    <text evidence="2">The sequence shown here is derived from an EMBL/GenBank/DDBJ whole genome shotgun (WGS) entry which is preliminary data.</text>
</comment>
<dbReference type="Proteomes" id="UP001367508">
    <property type="component" value="Unassembled WGS sequence"/>
</dbReference>
<reference evidence="2 3" key="1">
    <citation type="submission" date="2024-01" db="EMBL/GenBank/DDBJ databases">
        <title>The genomes of 5 underutilized Papilionoideae crops provide insights into root nodulation and disease resistanc.</title>
        <authorList>
            <person name="Jiang F."/>
        </authorList>
    </citation>
    <scope>NUCLEOTIDE SEQUENCE [LARGE SCALE GENOMIC DNA]</scope>
    <source>
        <strain evidence="2">LVBAO_FW01</strain>
        <tissue evidence="2">Leaves</tissue>
    </source>
</reference>
<sequence length="305" mass="34925">MKNSTPSIPFCRILLSRIQRNSNDDDDVTMDPGYKYFLDHLRPHGNSYVLDIPEDGVFVKYETESSTPESPPICTTDDAHNASNEEVNVCLDTDMQSAITKLSAAKTPNLASDSQKYRGKTPKSAELSDAKNGNIKSSDVCSKAQKHEGNYTVKRRSKRLKKHAMKLEIEDSDDAAEILKVEYCGQEDNEANAKELFKEKLMEELKVPYCEDEHKKLLQDISVRKPVQHHKDLRGRIKIYDEDYPGFSFLDHHVDLAEKIDSVHDDHPRVLNLLRGFFYWLKNLSHEGAFMPWRDPSCLDVLPQQ</sequence>
<organism evidence="2 3">
    <name type="scientific">Canavalia gladiata</name>
    <name type="common">Sword bean</name>
    <name type="synonym">Dolichos gladiatus</name>
    <dbReference type="NCBI Taxonomy" id="3824"/>
    <lineage>
        <taxon>Eukaryota</taxon>
        <taxon>Viridiplantae</taxon>
        <taxon>Streptophyta</taxon>
        <taxon>Embryophyta</taxon>
        <taxon>Tracheophyta</taxon>
        <taxon>Spermatophyta</taxon>
        <taxon>Magnoliopsida</taxon>
        <taxon>eudicotyledons</taxon>
        <taxon>Gunneridae</taxon>
        <taxon>Pentapetalae</taxon>
        <taxon>rosids</taxon>
        <taxon>fabids</taxon>
        <taxon>Fabales</taxon>
        <taxon>Fabaceae</taxon>
        <taxon>Papilionoideae</taxon>
        <taxon>50 kb inversion clade</taxon>
        <taxon>NPAAA clade</taxon>
        <taxon>indigoferoid/millettioid clade</taxon>
        <taxon>Phaseoleae</taxon>
        <taxon>Canavalia</taxon>
    </lineage>
</organism>
<dbReference type="AlphaFoldDB" id="A0AAN9MA59"/>
<evidence type="ECO:0000256" key="1">
    <source>
        <dbReference type="SAM" id="MobiDB-lite"/>
    </source>
</evidence>
<gene>
    <name evidence="2" type="ORF">VNO77_09718</name>
</gene>
<dbReference type="PANTHER" id="PTHR34194:SF2">
    <property type="entry name" value="F14J8.16 PROTEIN"/>
    <property type="match status" value="1"/>
</dbReference>
<evidence type="ECO:0000313" key="3">
    <source>
        <dbReference type="Proteomes" id="UP001367508"/>
    </source>
</evidence>